<dbReference type="Pfam" id="PF14020">
    <property type="entry name" value="DUF4236"/>
    <property type="match status" value="1"/>
</dbReference>
<keyword evidence="1" id="KW-1133">Transmembrane helix</keyword>
<dbReference type="AlphaFoldDB" id="A0A4Q8APF0"/>
<feature type="domain" description="DUF4236" evidence="2">
    <location>
        <begin position="6"/>
        <end position="53"/>
    </location>
</feature>
<protein>
    <submittedName>
        <fullName evidence="3">Uncharacterized protein DUF4236</fullName>
    </submittedName>
</protein>
<keyword evidence="1" id="KW-0812">Transmembrane</keyword>
<organism evidence="3 4">
    <name type="scientific">Microterricola gilva</name>
    <dbReference type="NCBI Taxonomy" id="393267"/>
    <lineage>
        <taxon>Bacteria</taxon>
        <taxon>Bacillati</taxon>
        <taxon>Actinomycetota</taxon>
        <taxon>Actinomycetes</taxon>
        <taxon>Micrococcales</taxon>
        <taxon>Microbacteriaceae</taxon>
        <taxon>Microterricola</taxon>
    </lineage>
</organism>
<accession>A0A4Q8APF0</accession>
<evidence type="ECO:0000259" key="2">
    <source>
        <dbReference type="Pfam" id="PF14020"/>
    </source>
</evidence>
<evidence type="ECO:0000313" key="4">
    <source>
        <dbReference type="Proteomes" id="UP000291483"/>
    </source>
</evidence>
<dbReference type="OrthoDB" id="5111285at2"/>
<dbReference type="InterPro" id="IPR025330">
    <property type="entry name" value="DUF4236"/>
</dbReference>
<evidence type="ECO:0000313" key="3">
    <source>
        <dbReference type="EMBL" id="RZU66458.1"/>
    </source>
</evidence>
<name>A0A4Q8APF0_9MICO</name>
<feature type="transmembrane region" description="Helical" evidence="1">
    <location>
        <begin position="116"/>
        <end position="146"/>
    </location>
</feature>
<comment type="caution">
    <text evidence="3">The sequence shown here is derived from an EMBL/GenBank/DDBJ whole genome shotgun (WGS) entry which is preliminary data.</text>
</comment>
<dbReference type="EMBL" id="SHLC01000001">
    <property type="protein sequence ID" value="RZU66458.1"/>
    <property type="molecule type" value="Genomic_DNA"/>
</dbReference>
<dbReference type="RefSeq" id="WP_130506657.1">
    <property type="nucleotide sequence ID" value="NZ_SHLC01000001.1"/>
</dbReference>
<keyword evidence="4" id="KW-1185">Reference proteome</keyword>
<evidence type="ECO:0000256" key="1">
    <source>
        <dbReference type="SAM" id="Phobius"/>
    </source>
</evidence>
<gene>
    <name evidence="3" type="ORF">EV379_2815</name>
</gene>
<dbReference type="Proteomes" id="UP000291483">
    <property type="component" value="Unassembled WGS sequence"/>
</dbReference>
<keyword evidence="1" id="KW-0472">Membrane</keyword>
<sequence length="351" mass="38148">MGFYARKSIKAGPFRFNLSKSGLGVSAGVPGFRVGAGPRGNYVHLGAGGVYYRTTLGPGGAGSRRVSEAPADFRGSTLLLEDVTGASVQDLAPTGGGDVVEQLNLAASRASLGWPVLIAVFLIGAITMPFGLAVWALGVPLVWWLFLRDRARRTVVVFYDVNDRDAEWFEAMTASAGNLSTAQGIWRVLESGQISTTHQHKTNAGAGSLVGRTPAKVHFKGPKQLATNVVVPTIEAGKTSLHFLPDRVLVRENKKFTDIAYSELLSSASDRRFIESPGKVPSDARLVGETWQYVNVKGGPDRRYANNPRLPIMLYSEILLRSRSGFNWELQVSIVPQGNHFAQMLDYRRTM</sequence>
<reference evidence="3 4" key="1">
    <citation type="submission" date="2019-02" db="EMBL/GenBank/DDBJ databases">
        <title>Sequencing the genomes of 1000 actinobacteria strains.</title>
        <authorList>
            <person name="Klenk H.-P."/>
        </authorList>
    </citation>
    <scope>NUCLEOTIDE SEQUENCE [LARGE SCALE GENOMIC DNA]</scope>
    <source>
        <strain evidence="3 4">DSM 18319</strain>
    </source>
</reference>
<proteinExistence type="predicted"/>